<keyword evidence="2" id="KW-1185">Reference proteome</keyword>
<evidence type="ECO:0000313" key="1">
    <source>
        <dbReference type="EMBL" id="QEG01534.1"/>
    </source>
</evidence>
<dbReference type="EMBL" id="CP036264">
    <property type="protein sequence ID" value="QEG01534.1"/>
    <property type="molecule type" value="Genomic_DNA"/>
</dbReference>
<reference evidence="1 2" key="1">
    <citation type="submission" date="2019-02" db="EMBL/GenBank/DDBJ databases">
        <title>Planctomycetal bacteria perform biofilm scaping via a novel small molecule.</title>
        <authorList>
            <person name="Jeske O."/>
            <person name="Boedeker C."/>
            <person name="Wiegand S."/>
            <person name="Breitling P."/>
            <person name="Kallscheuer N."/>
            <person name="Jogler M."/>
            <person name="Rohde M."/>
            <person name="Petersen J."/>
            <person name="Medema M.H."/>
            <person name="Surup F."/>
            <person name="Jogler C."/>
        </authorList>
    </citation>
    <scope>NUCLEOTIDE SEQUENCE [LARGE SCALE GENOMIC DNA]</scope>
    <source>
        <strain evidence="1 2">Mal15</strain>
    </source>
</reference>
<name>A0A5B9MKT6_9BACT</name>
<dbReference type="RefSeq" id="WP_147870602.1">
    <property type="nucleotide sequence ID" value="NZ_CP036264.1"/>
</dbReference>
<gene>
    <name evidence="1" type="ORF">Mal15_56110</name>
</gene>
<dbReference type="KEGG" id="smam:Mal15_56110"/>
<organism evidence="1 2">
    <name type="scientific">Stieleria maiorica</name>
    <dbReference type="NCBI Taxonomy" id="2795974"/>
    <lineage>
        <taxon>Bacteria</taxon>
        <taxon>Pseudomonadati</taxon>
        <taxon>Planctomycetota</taxon>
        <taxon>Planctomycetia</taxon>
        <taxon>Pirellulales</taxon>
        <taxon>Pirellulaceae</taxon>
        <taxon>Stieleria</taxon>
    </lineage>
</organism>
<proteinExistence type="predicted"/>
<accession>A0A5B9MKT6</accession>
<sequence length="114" mass="13335">MNYSKKHDRAVMSTVYHFHPHFMGLHYFGVQPRWPFDYEPVAQVLEIDLEEVFRLTQGIELSRDDEVRVEWLDLLRPNRSTSIGDVVVVDNGNVVQTWRCTGDCWELLSPDLDG</sequence>
<dbReference type="Proteomes" id="UP000321353">
    <property type="component" value="Chromosome"/>
</dbReference>
<evidence type="ECO:0000313" key="2">
    <source>
        <dbReference type="Proteomes" id="UP000321353"/>
    </source>
</evidence>
<protein>
    <submittedName>
        <fullName evidence="1">Uncharacterized protein</fullName>
    </submittedName>
</protein>
<dbReference type="AlphaFoldDB" id="A0A5B9MKT6"/>